<dbReference type="OrthoDB" id="1890790at2759"/>
<comment type="caution">
    <text evidence="10">The sequence shown here is derived from an EMBL/GenBank/DDBJ whole genome shotgun (WGS) entry which is preliminary data.</text>
</comment>
<dbReference type="GO" id="GO:0038023">
    <property type="term" value="F:signaling receptor activity"/>
    <property type="evidence" value="ECO:0007669"/>
    <property type="project" value="TreeGrafter"/>
</dbReference>
<dbReference type="AlphaFoldDB" id="A0A1D1VVI1"/>
<accession>A0A1D1VVI1</accession>
<evidence type="ECO:0000256" key="8">
    <source>
        <dbReference type="SAM" id="Phobius"/>
    </source>
</evidence>
<dbReference type="Pfam" id="PF01094">
    <property type="entry name" value="ANF_receptor"/>
    <property type="match status" value="1"/>
</dbReference>
<evidence type="ECO:0000256" key="5">
    <source>
        <dbReference type="ARBA" id="ARBA00023136"/>
    </source>
</evidence>
<dbReference type="GO" id="GO:0016020">
    <property type="term" value="C:membrane"/>
    <property type="evidence" value="ECO:0007669"/>
    <property type="project" value="UniProtKB-SubCell"/>
</dbReference>
<keyword evidence="2 8" id="KW-0812">Transmembrane</keyword>
<dbReference type="PRINTS" id="PR00255">
    <property type="entry name" value="NATPEPTIDER"/>
</dbReference>
<protein>
    <recommendedName>
        <fullName evidence="9">Receptor ligand binding region domain-containing protein</fullName>
    </recommendedName>
</protein>
<feature type="transmembrane region" description="Helical" evidence="8">
    <location>
        <begin position="474"/>
        <end position="496"/>
    </location>
</feature>
<feature type="domain" description="Receptor ligand binding region" evidence="9">
    <location>
        <begin position="50"/>
        <end position="415"/>
    </location>
</feature>
<evidence type="ECO:0000256" key="1">
    <source>
        <dbReference type="ARBA" id="ARBA00004479"/>
    </source>
</evidence>
<evidence type="ECO:0000256" key="6">
    <source>
        <dbReference type="ARBA" id="ARBA00023170"/>
    </source>
</evidence>
<evidence type="ECO:0000256" key="3">
    <source>
        <dbReference type="ARBA" id="ARBA00022729"/>
    </source>
</evidence>
<dbReference type="PANTHER" id="PTHR44755">
    <property type="entry name" value="NATRIURETIC PEPTIDE RECEPTOR 3-RELATED"/>
    <property type="match status" value="1"/>
</dbReference>
<keyword evidence="7" id="KW-0325">Glycoprotein</keyword>
<gene>
    <name evidence="10" type="primary">RvY_15145</name>
    <name evidence="10" type="synonym">RvY_15145.2</name>
    <name evidence="10" type="ORF">RvY_15145-2</name>
</gene>
<dbReference type="CDD" id="cd06352">
    <property type="entry name" value="PBP1_NPR_GC-like"/>
    <property type="match status" value="1"/>
</dbReference>
<dbReference type="Proteomes" id="UP000186922">
    <property type="component" value="Unassembled WGS sequence"/>
</dbReference>
<keyword evidence="3" id="KW-0732">Signal</keyword>
<dbReference type="SUPFAM" id="SSF53822">
    <property type="entry name" value="Periplasmic binding protein-like I"/>
    <property type="match status" value="1"/>
</dbReference>
<reference evidence="10 11" key="1">
    <citation type="journal article" date="2016" name="Nat. Commun.">
        <title>Extremotolerant tardigrade genome and improved radiotolerance of human cultured cells by tardigrade-unique protein.</title>
        <authorList>
            <person name="Hashimoto T."/>
            <person name="Horikawa D.D."/>
            <person name="Saito Y."/>
            <person name="Kuwahara H."/>
            <person name="Kozuka-Hata H."/>
            <person name="Shin-I T."/>
            <person name="Minakuchi Y."/>
            <person name="Ohishi K."/>
            <person name="Motoyama A."/>
            <person name="Aizu T."/>
            <person name="Enomoto A."/>
            <person name="Kondo K."/>
            <person name="Tanaka S."/>
            <person name="Hara Y."/>
            <person name="Koshikawa S."/>
            <person name="Sagara H."/>
            <person name="Miura T."/>
            <person name="Yokobori S."/>
            <person name="Miyagawa K."/>
            <person name="Suzuki Y."/>
            <person name="Kubo T."/>
            <person name="Oyama M."/>
            <person name="Kohara Y."/>
            <person name="Fujiyama A."/>
            <person name="Arakawa K."/>
            <person name="Katayama T."/>
            <person name="Toyoda A."/>
            <person name="Kunieda T."/>
        </authorList>
    </citation>
    <scope>NUCLEOTIDE SEQUENCE [LARGE SCALE GENOMIC DNA]</scope>
    <source>
        <strain evidence="10 11">YOKOZUNA-1</strain>
    </source>
</reference>
<evidence type="ECO:0000313" key="10">
    <source>
        <dbReference type="EMBL" id="GAV04946.1"/>
    </source>
</evidence>
<dbReference type="STRING" id="947166.A0A1D1VVI1"/>
<keyword evidence="5 8" id="KW-0472">Membrane</keyword>
<dbReference type="InterPro" id="IPR001828">
    <property type="entry name" value="ANF_lig-bd_rcpt"/>
</dbReference>
<evidence type="ECO:0000256" key="7">
    <source>
        <dbReference type="ARBA" id="ARBA00023180"/>
    </source>
</evidence>
<evidence type="ECO:0000256" key="2">
    <source>
        <dbReference type="ARBA" id="ARBA00022692"/>
    </source>
</evidence>
<organism evidence="10 11">
    <name type="scientific">Ramazzottius varieornatus</name>
    <name type="common">Water bear</name>
    <name type="synonym">Tardigrade</name>
    <dbReference type="NCBI Taxonomy" id="947166"/>
    <lineage>
        <taxon>Eukaryota</taxon>
        <taxon>Metazoa</taxon>
        <taxon>Ecdysozoa</taxon>
        <taxon>Tardigrada</taxon>
        <taxon>Eutardigrada</taxon>
        <taxon>Parachela</taxon>
        <taxon>Hypsibioidea</taxon>
        <taxon>Ramazzottiidae</taxon>
        <taxon>Ramazzottius</taxon>
    </lineage>
</organism>
<keyword evidence="6" id="KW-0675">Receptor</keyword>
<dbReference type="InterPro" id="IPR028082">
    <property type="entry name" value="Peripla_BP_I"/>
</dbReference>
<name>A0A1D1VVI1_RAMVA</name>
<evidence type="ECO:0000259" key="9">
    <source>
        <dbReference type="Pfam" id="PF01094"/>
    </source>
</evidence>
<dbReference type="GO" id="GO:0007165">
    <property type="term" value="P:signal transduction"/>
    <property type="evidence" value="ECO:0007669"/>
    <property type="project" value="TreeGrafter"/>
</dbReference>
<evidence type="ECO:0000256" key="4">
    <source>
        <dbReference type="ARBA" id="ARBA00022989"/>
    </source>
</evidence>
<dbReference type="GO" id="GO:0017046">
    <property type="term" value="F:peptide hormone binding"/>
    <property type="evidence" value="ECO:0007669"/>
    <property type="project" value="TreeGrafter"/>
</dbReference>
<sequence length="600" mass="68489">MSPGITSLPDQDFMPDYHQTLQEKTYVHNVTILVVLTFGGVLPVDLMKAGGAIEMAVEVVRQSILPEVYTNYYMVRRKGFVDCYEDENHASFLMTRYAFRDAVARGDPPVGLIVGPACTKSLESMGHIATDMRAPIMTSQGASLTFDDKTIFKTVTRTGVTVKTLSRFAFEFLDLHGYVNVAIIYDDLFSFFSVLGSMLYRALYYRQDVRMNPMDLPYRNISDYSPYLYRASNNSRVFFILADAQSLRTIMLTAFDLGMTNGDYVFLTCVWYKEKYWGDYTYRNSDERDEEARQAYRTLLVFRERPMTPTQNETATGPQDFAQAQSRVKSIAWNRYGYGFDNNEDVSSAVWELYEGILLWARALNETISEGEDPKNGTRVTQRMWNRQVQGINGTLAIDANGDRNCSYALLDMSPSSGIFKEVFVYDGRGQPSRWIRTVDWGSGRERAPPNEPKCGYRNDKLLCFLRTEENNHVYTAVGAVGGAVVLLLLGALLVYRKYRTEQALHDTWWRASYSDIKPLDNTVSRSRRMASPFSEEPDLGLKKVTVARYQDRMVMVKTITHKIEMNRHFLVYVSKVSSININADVRLVSLSSAKVNIFF</sequence>
<keyword evidence="4 8" id="KW-1133">Transmembrane helix</keyword>
<proteinExistence type="predicted"/>
<dbReference type="PANTHER" id="PTHR44755:SF8">
    <property type="entry name" value="RECEPTOR LIGAND BINDING REGION DOMAIN-CONTAINING PROTEIN"/>
    <property type="match status" value="1"/>
</dbReference>
<dbReference type="EMBL" id="BDGG01000011">
    <property type="protein sequence ID" value="GAV04946.1"/>
    <property type="molecule type" value="Genomic_DNA"/>
</dbReference>
<keyword evidence="11" id="KW-1185">Reference proteome</keyword>
<dbReference type="InterPro" id="IPR052612">
    <property type="entry name" value="ANP_Clearance_Receptor"/>
</dbReference>
<comment type="subcellular location">
    <subcellularLocation>
        <location evidence="1">Membrane</location>
        <topology evidence="1">Single-pass type I membrane protein</topology>
    </subcellularLocation>
</comment>
<dbReference type="Gene3D" id="3.40.50.2300">
    <property type="match status" value="2"/>
</dbReference>
<evidence type="ECO:0000313" key="11">
    <source>
        <dbReference type="Proteomes" id="UP000186922"/>
    </source>
</evidence>
<dbReference type="InterPro" id="IPR001170">
    <property type="entry name" value="ANPR/GUC"/>
</dbReference>